<comment type="subcellular location">
    <subcellularLocation>
        <location evidence="1">Cell membrane</location>
        <topology evidence="1">Multi-pass membrane protein</topology>
    </subcellularLocation>
</comment>
<dbReference type="InterPro" id="IPR050189">
    <property type="entry name" value="MFS_Efflux_Transporters"/>
</dbReference>
<organism evidence="8">
    <name type="scientific">Polynucleobacter sp. UK-FUSCHL-C3</name>
    <dbReference type="NCBI Taxonomy" id="2955208"/>
    <lineage>
        <taxon>Bacteria</taxon>
        <taxon>Pseudomonadati</taxon>
        <taxon>Pseudomonadota</taxon>
        <taxon>Betaproteobacteria</taxon>
        <taxon>Burkholderiales</taxon>
        <taxon>Burkholderiaceae</taxon>
        <taxon>Polynucleobacter</taxon>
    </lineage>
</organism>
<evidence type="ECO:0000259" key="7">
    <source>
        <dbReference type="PROSITE" id="PS50850"/>
    </source>
</evidence>
<accession>A0AAU8A220</accession>
<feature type="transmembrane region" description="Helical" evidence="6">
    <location>
        <begin position="127"/>
        <end position="149"/>
    </location>
</feature>
<feature type="transmembrane region" description="Helical" evidence="6">
    <location>
        <begin position="316"/>
        <end position="334"/>
    </location>
</feature>
<feature type="transmembrane region" description="Helical" evidence="6">
    <location>
        <begin position="340"/>
        <end position="364"/>
    </location>
</feature>
<evidence type="ECO:0000313" key="8">
    <source>
        <dbReference type="EMBL" id="XCC57632.1"/>
    </source>
</evidence>
<dbReference type="GO" id="GO:0022857">
    <property type="term" value="F:transmembrane transporter activity"/>
    <property type="evidence" value="ECO:0007669"/>
    <property type="project" value="InterPro"/>
</dbReference>
<evidence type="ECO:0000256" key="5">
    <source>
        <dbReference type="ARBA" id="ARBA00023136"/>
    </source>
</evidence>
<gene>
    <name evidence="8" type="ORF">NKE59_09140</name>
</gene>
<feature type="transmembrane region" description="Helical" evidence="6">
    <location>
        <begin position="376"/>
        <end position="395"/>
    </location>
</feature>
<proteinExistence type="predicted"/>
<keyword evidence="3 6" id="KW-0812">Transmembrane</keyword>
<feature type="transmembrane region" description="Helical" evidence="6">
    <location>
        <begin position="243"/>
        <end position="264"/>
    </location>
</feature>
<evidence type="ECO:0000256" key="3">
    <source>
        <dbReference type="ARBA" id="ARBA00022692"/>
    </source>
</evidence>
<dbReference type="RefSeq" id="WP_353438693.1">
    <property type="nucleotide sequence ID" value="NZ_CP099959.1"/>
</dbReference>
<feature type="transmembrane region" description="Helical" evidence="6">
    <location>
        <begin position="187"/>
        <end position="211"/>
    </location>
</feature>
<sequence length="445" mass="50074">MSSGQIKKMSKAHYSHWYRQPDQHLALPLESTFALRVFLCFAFAYFMSYAFRTINVVIAPNLVDDLGLSNADLGLLSSAYFIGFGATQIPLGLALDRFGSRITEIWVMTLAVVGALIFAIAEDFTTLVMARVLIGMGVSACLMASFSGFRAWYAPAQQGQLASAMLVFGTSGALASTWPVHLVTPYIGWRGVFLVMAGLTFLAILILYFGLPVRKSASVERQAYRSSTNLSWQSYKPILTNAFFWRILPLGTYCYGGFIAIQTLWFGPWLIEVMDYPPKTAAQIVFGFNVVLLLAYLFNAWVLPKLARVGIDTMRYMTWMVGISMIMQACSYFWQTSFVWIWWYLFAVTCASFVLAQSIIVLYFPKHYSGRVSTTYNLTLFVGAFIVQWGIGHMLDFGIAQGWNKASAYDLALAVFLVIQILGFIWFLIAPRYFPMTVLYDDEKP</sequence>
<keyword evidence="2" id="KW-1003">Cell membrane</keyword>
<dbReference type="AlphaFoldDB" id="A0AAU8A220"/>
<keyword evidence="5 6" id="KW-0472">Membrane</keyword>
<feature type="transmembrane region" description="Helical" evidence="6">
    <location>
        <begin position="105"/>
        <end position="121"/>
    </location>
</feature>
<feature type="transmembrane region" description="Helical" evidence="6">
    <location>
        <begin position="284"/>
        <end position="304"/>
    </location>
</feature>
<name>A0AAU8A220_9BURK</name>
<dbReference type="Pfam" id="PF07690">
    <property type="entry name" value="MFS_1"/>
    <property type="match status" value="1"/>
</dbReference>
<dbReference type="Gene3D" id="1.20.1250.20">
    <property type="entry name" value="MFS general substrate transporter like domains"/>
    <property type="match status" value="1"/>
</dbReference>
<feature type="transmembrane region" description="Helical" evidence="6">
    <location>
        <begin position="407"/>
        <end position="429"/>
    </location>
</feature>
<dbReference type="InterPro" id="IPR020846">
    <property type="entry name" value="MFS_dom"/>
</dbReference>
<evidence type="ECO:0000256" key="4">
    <source>
        <dbReference type="ARBA" id="ARBA00022989"/>
    </source>
</evidence>
<dbReference type="PANTHER" id="PTHR43124">
    <property type="entry name" value="PURINE EFFLUX PUMP PBUE"/>
    <property type="match status" value="1"/>
</dbReference>
<reference evidence="8" key="1">
    <citation type="submission" date="2022-06" db="EMBL/GenBank/DDBJ databases">
        <title>New Polynucleobacter species.</title>
        <authorList>
            <person name="Hahn M.W."/>
        </authorList>
    </citation>
    <scope>NUCLEOTIDE SEQUENCE</scope>
    <source>
        <strain evidence="8">UK-FUSCHL-C3</strain>
    </source>
</reference>
<dbReference type="EMBL" id="CP099959">
    <property type="protein sequence ID" value="XCC57632.1"/>
    <property type="molecule type" value="Genomic_DNA"/>
</dbReference>
<dbReference type="InterPro" id="IPR036259">
    <property type="entry name" value="MFS_trans_sf"/>
</dbReference>
<feature type="transmembrane region" description="Helical" evidence="6">
    <location>
        <begin position="71"/>
        <end position="93"/>
    </location>
</feature>
<evidence type="ECO:0000256" key="2">
    <source>
        <dbReference type="ARBA" id="ARBA00022475"/>
    </source>
</evidence>
<evidence type="ECO:0000256" key="6">
    <source>
        <dbReference type="SAM" id="Phobius"/>
    </source>
</evidence>
<keyword evidence="4 6" id="KW-1133">Transmembrane helix</keyword>
<protein>
    <submittedName>
        <fullName evidence="8">MFS transporter</fullName>
    </submittedName>
</protein>
<feature type="domain" description="Major facilitator superfamily (MFS) profile" evidence="7">
    <location>
        <begin position="37"/>
        <end position="438"/>
    </location>
</feature>
<dbReference type="InterPro" id="IPR011701">
    <property type="entry name" value="MFS"/>
</dbReference>
<evidence type="ECO:0000256" key="1">
    <source>
        <dbReference type="ARBA" id="ARBA00004651"/>
    </source>
</evidence>
<dbReference type="PROSITE" id="PS50850">
    <property type="entry name" value="MFS"/>
    <property type="match status" value="1"/>
</dbReference>
<dbReference type="PANTHER" id="PTHR43124:SF3">
    <property type="entry name" value="CHLORAMPHENICOL EFFLUX PUMP RV0191"/>
    <property type="match status" value="1"/>
</dbReference>
<feature type="transmembrane region" description="Helical" evidence="6">
    <location>
        <begin position="161"/>
        <end position="181"/>
    </location>
</feature>
<dbReference type="SUPFAM" id="SSF103473">
    <property type="entry name" value="MFS general substrate transporter"/>
    <property type="match status" value="1"/>
</dbReference>
<dbReference type="GO" id="GO:0005886">
    <property type="term" value="C:plasma membrane"/>
    <property type="evidence" value="ECO:0007669"/>
    <property type="project" value="UniProtKB-SubCell"/>
</dbReference>